<proteinExistence type="predicted"/>
<feature type="coiled-coil region" evidence="2">
    <location>
        <begin position="251"/>
        <end position="278"/>
    </location>
</feature>
<keyword evidence="1 2" id="KW-0175">Coiled coil</keyword>
<feature type="non-terminal residue" evidence="4">
    <location>
        <position position="1"/>
    </location>
</feature>
<dbReference type="PANTHER" id="PTHR21694:SF35">
    <property type="entry name" value="OUTER DYNEIN ARM-DOCKING COMPLEX SUBUNIT 1"/>
    <property type="match status" value="1"/>
</dbReference>
<evidence type="ECO:0000313" key="4">
    <source>
        <dbReference type="EMBL" id="KAG2469119.1"/>
    </source>
</evidence>
<dbReference type="InterPro" id="IPR051876">
    <property type="entry name" value="ODA-DC/CCD"/>
</dbReference>
<dbReference type="GO" id="GO:0036158">
    <property type="term" value="P:outer dynein arm assembly"/>
    <property type="evidence" value="ECO:0007669"/>
    <property type="project" value="TreeGrafter"/>
</dbReference>
<dbReference type="AlphaFoldDB" id="A0A8X7XKN8"/>
<evidence type="ECO:0000259" key="3">
    <source>
        <dbReference type="Pfam" id="PF21773"/>
    </source>
</evidence>
<dbReference type="EMBL" id="JAATIS010000220">
    <property type="protein sequence ID" value="KAG2469119.1"/>
    <property type="molecule type" value="Genomic_DNA"/>
</dbReference>
<keyword evidence="5" id="KW-1185">Reference proteome</keyword>
<dbReference type="Pfam" id="PF21773">
    <property type="entry name" value="ODAD1_CC"/>
    <property type="match status" value="1"/>
</dbReference>
<accession>A0A8X7XKN8</accession>
<evidence type="ECO:0000256" key="2">
    <source>
        <dbReference type="SAM" id="Coils"/>
    </source>
</evidence>
<dbReference type="GO" id="GO:0003341">
    <property type="term" value="P:cilium movement"/>
    <property type="evidence" value="ECO:0007669"/>
    <property type="project" value="TreeGrafter"/>
</dbReference>
<sequence>MSPEASLAYHRACVSHISLEIEKLSQEQDELEKELRNPVSSIVLQREKDNKEKLHSLLIYLDELDRLLEEEKMASNKLDKEALVRLNLQLTKNSDLRKELDYLRKERSHVEQLYKKMEKDQQDFCKEISHGIDMSASAFVERTKAQNSLVVLREKDMKHQIQHSADIENLKRTIKHDRSLKDFMRVKLDNQRGEGIDLADGKTPESWEDTMETYEEALQKIQAVTGERRTEDLVRKLREVEERNFALFNYVNEQNSEIERLQEQTEEIKKEMALFRSQGLDHEDDYELTVKDIKMKLARATQQAEKYGQWAQEMEKIQDQLKIGLGCKDGLMNYRNEL</sequence>
<feature type="coiled-coil region" evidence="2">
    <location>
        <begin position="61"/>
        <end position="120"/>
    </location>
</feature>
<dbReference type="PANTHER" id="PTHR21694">
    <property type="entry name" value="COILED-COIL DOMAIN-CONTAINING PROTEIN 63"/>
    <property type="match status" value="1"/>
</dbReference>
<dbReference type="GO" id="GO:0005930">
    <property type="term" value="C:axoneme"/>
    <property type="evidence" value="ECO:0007669"/>
    <property type="project" value="TreeGrafter"/>
</dbReference>
<organism evidence="4 5">
    <name type="scientific">Polypterus senegalus</name>
    <name type="common">Senegal bichir</name>
    <dbReference type="NCBI Taxonomy" id="55291"/>
    <lineage>
        <taxon>Eukaryota</taxon>
        <taxon>Metazoa</taxon>
        <taxon>Chordata</taxon>
        <taxon>Craniata</taxon>
        <taxon>Vertebrata</taxon>
        <taxon>Euteleostomi</taxon>
        <taxon>Actinopterygii</taxon>
        <taxon>Polypteriformes</taxon>
        <taxon>Polypteridae</taxon>
        <taxon>Polypterus</taxon>
    </lineage>
</organism>
<feature type="domain" description="ODAD1 central coiled coil region" evidence="3">
    <location>
        <begin position="73"/>
        <end position="324"/>
    </location>
</feature>
<name>A0A8X7XKN8_POLSE</name>
<comment type="caution">
    <text evidence="4">The sequence shown here is derived from an EMBL/GenBank/DDBJ whole genome shotgun (WGS) entry which is preliminary data.</text>
</comment>
<reference evidence="4 5" key="1">
    <citation type="journal article" date="2021" name="Cell">
        <title>Tracing the genetic footprints of vertebrate landing in non-teleost ray-finned fishes.</title>
        <authorList>
            <person name="Bi X."/>
            <person name="Wang K."/>
            <person name="Yang L."/>
            <person name="Pan H."/>
            <person name="Jiang H."/>
            <person name="Wei Q."/>
            <person name="Fang M."/>
            <person name="Yu H."/>
            <person name="Zhu C."/>
            <person name="Cai Y."/>
            <person name="He Y."/>
            <person name="Gan X."/>
            <person name="Zeng H."/>
            <person name="Yu D."/>
            <person name="Zhu Y."/>
            <person name="Jiang H."/>
            <person name="Qiu Q."/>
            <person name="Yang H."/>
            <person name="Zhang Y.E."/>
            <person name="Wang W."/>
            <person name="Zhu M."/>
            <person name="He S."/>
            <person name="Zhang G."/>
        </authorList>
    </citation>
    <scope>NUCLEOTIDE SEQUENCE [LARGE SCALE GENOMIC DNA]</scope>
    <source>
        <strain evidence="4">Bchr_013</strain>
    </source>
</reference>
<feature type="non-terminal residue" evidence="4">
    <location>
        <position position="338"/>
    </location>
</feature>
<evidence type="ECO:0000256" key="1">
    <source>
        <dbReference type="ARBA" id="ARBA00023054"/>
    </source>
</evidence>
<dbReference type="InterPro" id="IPR049258">
    <property type="entry name" value="ODAD1_CC"/>
</dbReference>
<dbReference type="Proteomes" id="UP000886611">
    <property type="component" value="Unassembled WGS sequence"/>
</dbReference>
<protein>
    <submittedName>
        <fullName evidence="4">CC114 protein</fullName>
    </submittedName>
</protein>
<gene>
    <name evidence="4" type="primary">Ccdc114_1</name>
    <name evidence="4" type="ORF">GTO96_0004848</name>
</gene>
<evidence type="ECO:0000313" key="5">
    <source>
        <dbReference type="Proteomes" id="UP000886611"/>
    </source>
</evidence>